<proteinExistence type="predicted"/>
<feature type="compositionally biased region" description="Acidic residues" evidence="1">
    <location>
        <begin position="41"/>
        <end position="55"/>
    </location>
</feature>
<gene>
    <name evidence="2" type="ORF">IFM89_000961</name>
</gene>
<feature type="region of interest" description="Disordered" evidence="1">
    <location>
        <begin position="1"/>
        <end position="101"/>
    </location>
</feature>
<name>A0A835MC47_9MAGN</name>
<comment type="caution">
    <text evidence="2">The sequence shown here is derived from an EMBL/GenBank/DDBJ whole genome shotgun (WGS) entry which is preliminary data.</text>
</comment>
<reference evidence="2 3" key="1">
    <citation type="submission" date="2020-10" db="EMBL/GenBank/DDBJ databases">
        <title>The Coptis chinensis genome and diversification of protoberbering-type alkaloids.</title>
        <authorList>
            <person name="Wang B."/>
            <person name="Shu S."/>
            <person name="Song C."/>
            <person name="Liu Y."/>
        </authorList>
    </citation>
    <scope>NUCLEOTIDE SEQUENCE [LARGE SCALE GENOMIC DNA]</scope>
    <source>
        <strain evidence="2">HL-2020</strain>
        <tissue evidence="2">Leaf</tissue>
    </source>
</reference>
<dbReference type="Proteomes" id="UP000631114">
    <property type="component" value="Unassembled WGS sequence"/>
</dbReference>
<accession>A0A835MC47</accession>
<sequence length="101" mass="11327">MVAQSVYNEKVVEGEEKASPSEDGEALKSSELPVVSLVSKEEEDEDLGWDEIEDIEGNHDEKKVSVGGRLNRSDLRKRLSGADEEEDLSWDIEDDDEPVKH</sequence>
<evidence type="ECO:0000313" key="2">
    <source>
        <dbReference type="EMBL" id="KAF9618326.1"/>
    </source>
</evidence>
<evidence type="ECO:0000256" key="1">
    <source>
        <dbReference type="SAM" id="MobiDB-lite"/>
    </source>
</evidence>
<dbReference type="EMBL" id="JADFTS010000002">
    <property type="protein sequence ID" value="KAF9618326.1"/>
    <property type="molecule type" value="Genomic_DNA"/>
</dbReference>
<feature type="compositionally biased region" description="Basic and acidic residues" evidence="1">
    <location>
        <begin position="10"/>
        <end position="28"/>
    </location>
</feature>
<dbReference type="AlphaFoldDB" id="A0A835MC47"/>
<dbReference type="OrthoDB" id="1750666at2759"/>
<feature type="compositionally biased region" description="Acidic residues" evidence="1">
    <location>
        <begin position="82"/>
        <end position="101"/>
    </location>
</feature>
<keyword evidence="3" id="KW-1185">Reference proteome</keyword>
<organism evidence="2 3">
    <name type="scientific">Coptis chinensis</name>
    <dbReference type="NCBI Taxonomy" id="261450"/>
    <lineage>
        <taxon>Eukaryota</taxon>
        <taxon>Viridiplantae</taxon>
        <taxon>Streptophyta</taxon>
        <taxon>Embryophyta</taxon>
        <taxon>Tracheophyta</taxon>
        <taxon>Spermatophyta</taxon>
        <taxon>Magnoliopsida</taxon>
        <taxon>Ranunculales</taxon>
        <taxon>Ranunculaceae</taxon>
        <taxon>Coptidoideae</taxon>
        <taxon>Coptis</taxon>
    </lineage>
</organism>
<evidence type="ECO:0000313" key="3">
    <source>
        <dbReference type="Proteomes" id="UP000631114"/>
    </source>
</evidence>
<feature type="compositionally biased region" description="Basic and acidic residues" evidence="1">
    <location>
        <begin position="71"/>
        <end position="81"/>
    </location>
</feature>
<protein>
    <submittedName>
        <fullName evidence="2">Uncharacterized protein</fullName>
    </submittedName>
</protein>